<dbReference type="OrthoDB" id="9766228at2"/>
<dbReference type="GeneID" id="95373769"/>
<dbReference type="InterPro" id="IPR019196">
    <property type="entry name" value="ABC_transp_unknown"/>
</dbReference>
<dbReference type="InterPro" id="IPR055396">
    <property type="entry name" value="DUF7088"/>
</dbReference>
<dbReference type="Proteomes" id="UP001527202">
    <property type="component" value="Unassembled WGS sequence"/>
</dbReference>
<evidence type="ECO:0000313" key="6">
    <source>
        <dbReference type="Proteomes" id="UP000288943"/>
    </source>
</evidence>
<keyword evidence="1" id="KW-0472">Membrane</keyword>
<organism evidence="5 6">
    <name type="scientific">Paenibacillus chitinolyticus</name>
    <dbReference type="NCBI Taxonomy" id="79263"/>
    <lineage>
        <taxon>Bacteria</taxon>
        <taxon>Bacillati</taxon>
        <taxon>Bacillota</taxon>
        <taxon>Bacilli</taxon>
        <taxon>Bacillales</taxon>
        <taxon>Paenibacillaceae</taxon>
        <taxon>Paenibacillus</taxon>
    </lineage>
</organism>
<accession>A0A410WQR8</accession>
<dbReference type="AlphaFoldDB" id="A0A410WQR8"/>
<protein>
    <submittedName>
        <fullName evidence="5">ABC transporter</fullName>
    </submittedName>
    <submittedName>
        <fullName evidence="4">GldG family protein</fullName>
    </submittedName>
</protein>
<evidence type="ECO:0000256" key="1">
    <source>
        <dbReference type="SAM" id="Phobius"/>
    </source>
</evidence>
<evidence type="ECO:0000259" key="3">
    <source>
        <dbReference type="Pfam" id="PF23357"/>
    </source>
</evidence>
<evidence type="ECO:0000313" key="4">
    <source>
        <dbReference type="EMBL" id="MCY9596002.1"/>
    </source>
</evidence>
<dbReference type="Proteomes" id="UP000288943">
    <property type="component" value="Chromosome"/>
</dbReference>
<feature type="domain" description="ABC-type uncharacterised transport system" evidence="2">
    <location>
        <begin position="166"/>
        <end position="370"/>
    </location>
</feature>
<keyword evidence="1" id="KW-1133">Transmembrane helix</keyword>
<keyword evidence="7" id="KW-1185">Reference proteome</keyword>
<dbReference type="EMBL" id="CP026520">
    <property type="protein sequence ID" value="QAV16705.1"/>
    <property type="molecule type" value="Genomic_DNA"/>
</dbReference>
<keyword evidence="1" id="KW-0812">Transmembrane</keyword>
<evidence type="ECO:0000259" key="2">
    <source>
        <dbReference type="Pfam" id="PF09822"/>
    </source>
</evidence>
<proteinExistence type="predicted"/>
<evidence type="ECO:0000313" key="7">
    <source>
        <dbReference type="Proteomes" id="UP001527202"/>
    </source>
</evidence>
<feature type="transmembrane region" description="Helical" evidence="1">
    <location>
        <begin position="436"/>
        <end position="457"/>
    </location>
</feature>
<evidence type="ECO:0000313" key="5">
    <source>
        <dbReference type="EMBL" id="QAV16705.1"/>
    </source>
</evidence>
<reference evidence="4 7" key="2">
    <citation type="submission" date="2022-05" db="EMBL/GenBank/DDBJ databases">
        <title>Genome Sequencing of Bee-Associated Microbes.</title>
        <authorList>
            <person name="Dunlap C."/>
        </authorList>
    </citation>
    <scope>NUCLEOTIDE SEQUENCE [LARGE SCALE GENOMIC DNA]</scope>
    <source>
        <strain evidence="4 7">NRRL B-23120</strain>
    </source>
</reference>
<gene>
    <name evidence="4" type="ORF">M5X16_09465</name>
    <name evidence="5" type="ORF">PC41400_02925</name>
</gene>
<feature type="transmembrane region" description="Helical" evidence="1">
    <location>
        <begin position="12"/>
        <end position="31"/>
    </location>
</feature>
<name>A0A410WQR8_9BACL</name>
<reference evidence="5 6" key="1">
    <citation type="submission" date="2018-01" db="EMBL/GenBank/DDBJ databases">
        <title>The whole genome sequencing and assembly of Paenibacillus chitinolyticus KCCM 41400 strain.</title>
        <authorList>
            <person name="Kim J.-Y."/>
            <person name="Park M.-K."/>
            <person name="Lee Y.-J."/>
            <person name="Yi H."/>
            <person name="Bahn Y.-S."/>
            <person name="Kim J.F."/>
            <person name="Lee D.-W."/>
        </authorList>
    </citation>
    <scope>NUCLEOTIDE SEQUENCE [LARGE SCALE GENOMIC DNA]</scope>
    <source>
        <strain evidence="5 6">KCCM 41400</strain>
    </source>
</reference>
<dbReference type="RefSeq" id="WP_042233703.1">
    <property type="nucleotide sequence ID" value="NZ_CP026520.1"/>
</dbReference>
<sequence>MKKWLRGTNTAVISVAVIGIFILLTFFLHSLKDFQLDLSKNKMYTLSDQTLGTLKDLGKDIHVTAFTNPQEDPDGVLTREVTDMVQEYSKRTGKITYNQYDMLKEPSKVQQYGVQQSSLVFESGSQKKVITFQEMFTAGQGSGSYQFAGEEKMTQAVKSLTSTEKHTVYFLSGHQEITLQEMTVLKSSLEGENYTVKDLNLYREGKIPDDADMLFLIGPQTDLNDKEAELIKQYLSGKGKLYVSLGFSQEMASKWKNIDALMNTYGVKDQHAVAIEAKQSTLYDPLTIIPEYGDHDITTKLKNYNLLTMMSLAVALNAQEEGDFKSTPILKTSAQAYGETDIAGLMKSQTNQDDNDVKGPLNLGYAVEDKDSKPKAVILGGSTFLMDQEINVQGNRDFAMNSIGWLQEKKDQVTIRPRQNEAYQTAALTPGQAKTIFFVAIVFMPLIFLLLGGFIWWRRRKG</sequence>
<dbReference type="Pfam" id="PF23357">
    <property type="entry name" value="DUF7088"/>
    <property type="match status" value="1"/>
</dbReference>
<dbReference type="Pfam" id="PF09822">
    <property type="entry name" value="ABC_transp_aux"/>
    <property type="match status" value="1"/>
</dbReference>
<dbReference type="KEGG" id="pchi:PC41400_02925"/>
<feature type="domain" description="DUF7088" evidence="3">
    <location>
        <begin position="40"/>
        <end position="132"/>
    </location>
</feature>
<dbReference type="EMBL" id="JAMDMJ010000010">
    <property type="protein sequence ID" value="MCY9596002.1"/>
    <property type="molecule type" value="Genomic_DNA"/>
</dbReference>